<evidence type="ECO:0000313" key="3">
    <source>
        <dbReference type="Proteomes" id="UP000003257"/>
    </source>
</evidence>
<dbReference type="PANTHER" id="PTHR43451:SF1">
    <property type="entry name" value="ACETYLTRANSFERASE"/>
    <property type="match status" value="1"/>
</dbReference>
<dbReference type="Proteomes" id="UP000003257">
    <property type="component" value="Unassembled WGS sequence"/>
</dbReference>
<dbReference type="InterPro" id="IPR000182">
    <property type="entry name" value="GNAT_dom"/>
</dbReference>
<sequence length="157" mass="17228">MEPAKVELRRAVAADHDALGQVMFDAIHHGPSVYSTAERAGWLPAPPQGPLWSAKLTEQQVIVAERAGRVLGFIAYAGGYIDLAFIAASAQGQGVFRALYGQVERTSYETGEPRLYTHASLMARPVFEAMGFRVIAAERVARSGEYLDRFEMEKILS</sequence>
<feature type="domain" description="N-acetyltransferase" evidence="1">
    <location>
        <begin position="6"/>
        <end position="153"/>
    </location>
</feature>
<dbReference type="PANTHER" id="PTHR43451">
    <property type="entry name" value="ACETYLTRANSFERASE (GNAT) FAMILY PROTEIN"/>
    <property type="match status" value="1"/>
</dbReference>
<reference evidence="2 3" key="1">
    <citation type="submission" date="2007-11" db="EMBL/GenBank/DDBJ databases">
        <authorList>
            <person name="Wagner-Dobler I."/>
            <person name="Ferriera S."/>
            <person name="Johnson J."/>
            <person name="Kravitz S."/>
            <person name="Beeson K."/>
            <person name="Sutton G."/>
            <person name="Rogers Y.-H."/>
            <person name="Friedman R."/>
            <person name="Frazier M."/>
            <person name="Venter J.C."/>
        </authorList>
    </citation>
    <scope>NUCLEOTIDE SEQUENCE [LARGE SCALE GENOMIC DNA]</scope>
    <source>
        <strain evidence="2 3">HEL-45</strain>
    </source>
</reference>
<dbReference type="SUPFAM" id="SSF55729">
    <property type="entry name" value="Acyl-CoA N-acyltransferases (Nat)"/>
    <property type="match status" value="1"/>
</dbReference>
<dbReference type="CDD" id="cd04301">
    <property type="entry name" value="NAT_SF"/>
    <property type="match status" value="1"/>
</dbReference>
<accession>A0ABP2DCW8</accession>
<comment type="caution">
    <text evidence="2">The sequence shown here is derived from an EMBL/GenBank/DDBJ whole genome shotgun (WGS) entry which is preliminary data.</text>
</comment>
<dbReference type="PROSITE" id="PS51186">
    <property type="entry name" value="GNAT"/>
    <property type="match status" value="1"/>
</dbReference>
<evidence type="ECO:0000313" key="2">
    <source>
        <dbReference type="EMBL" id="EDQ06134.1"/>
    </source>
</evidence>
<dbReference type="RefSeq" id="WP_007118203.1">
    <property type="nucleotide sequence ID" value="NZ_ABID01000001.1"/>
</dbReference>
<name>A0ABP2DCW8_9RHOB</name>
<protein>
    <submittedName>
        <fullName evidence="2">GCN5-related N-acetyltransferase</fullName>
    </submittedName>
</protein>
<gene>
    <name evidence="2" type="ORF">OIHEL45_04950</name>
</gene>
<dbReference type="EMBL" id="ABID01000001">
    <property type="protein sequence ID" value="EDQ06134.1"/>
    <property type="molecule type" value="Genomic_DNA"/>
</dbReference>
<organism evidence="2 3">
    <name type="scientific">Sulfitobacter indolifex HEL-45</name>
    <dbReference type="NCBI Taxonomy" id="391624"/>
    <lineage>
        <taxon>Bacteria</taxon>
        <taxon>Pseudomonadati</taxon>
        <taxon>Pseudomonadota</taxon>
        <taxon>Alphaproteobacteria</taxon>
        <taxon>Rhodobacterales</taxon>
        <taxon>Roseobacteraceae</taxon>
        <taxon>Sulfitobacter</taxon>
    </lineage>
</organism>
<dbReference type="InterPro" id="IPR052564">
    <property type="entry name" value="N-acetyltrans/Recomb-assoc"/>
</dbReference>
<dbReference type="InterPro" id="IPR016181">
    <property type="entry name" value="Acyl_CoA_acyltransferase"/>
</dbReference>
<evidence type="ECO:0000259" key="1">
    <source>
        <dbReference type="PROSITE" id="PS51186"/>
    </source>
</evidence>
<keyword evidence="3" id="KW-1185">Reference proteome</keyword>
<dbReference type="Pfam" id="PF13673">
    <property type="entry name" value="Acetyltransf_10"/>
    <property type="match status" value="1"/>
</dbReference>
<proteinExistence type="predicted"/>
<dbReference type="Gene3D" id="3.40.630.30">
    <property type="match status" value="1"/>
</dbReference>